<accession>A0A2H1FIQ8</accession>
<dbReference type="Proteomes" id="UP000230607">
    <property type="component" value="Chromosome 1"/>
</dbReference>
<protein>
    <submittedName>
        <fullName evidence="1">Uncharacterized protein</fullName>
    </submittedName>
</protein>
<evidence type="ECO:0000313" key="1">
    <source>
        <dbReference type="EMBL" id="SMH72654.1"/>
    </source>
</evidence>
<dbReference type="RefSeq" id="WP_157928385.1">
    <property type="nucleotide sequence ID" value="NZ_LT841358.1"/>
</dbReference>
<name>A0A2H1FIQ8_9ARCH</name>
<evidence type="ECO:0000313" key="2">
    <source>
        <dbReference type="Proteomes" id="UP000230607"/>
    </source>
</evidence>
<reference evidence="2" key="1">
    <citation type="submission" date="2017-03" db="EMBL/GenBank/DDBJ databases">
        <authorList>
            <person name="Herbold C."/>
        </authorList>
    </citation>
    <scope>NUCLEOTIDE SEQUENCE [LARGE SCALE GENOMIC DNA]</scope>
</reference>
<organism evidence="1 2">
    <name type="scientific">Candidatus Nitrosotalea okcheonensis</name>
    <dbReference type="NCBI Taxonomy" id="1903276"/>
    <lineage>
        <taxon>Archaea</taxon>
        <taxon>Nitrososphaerota</taxon>
        <taxon>Nitrososphaeria</taxon>
        <taxon>Nitrosotaleales</taxon>
        <taxon>Nitrosotaleaceae</taxon>
        <taxon>Nitrosotalea</taxon>
    </lineage>
</organism>
<keyword evidence="2" id="KW-1185">Reference proteome</keyword>
<proteinExistence type="predicted"/>
<dbReference type="EMBL" id="LT841358">
    <property type="protein sequence ID" value="SMH72654.1"/>
    <property type="molecule type" value="Genomic_DNA"/>
</dbReference>
<sequence length="778" mass="81021">MQRIALLSLGLLLTAFVFNSAYATQILIVTDNGNVFPIANTSSSSATGAGNGNGNGTGNGVIAQIVTTNPKGLVIAGIDSATGNSSSLRPYNKVNTGTFAAGFQTSDSVQKMYIPQINAPYVYSNGVLQSSSTPLPNILSPSSTTILSGSPSSTTSSSGIGISGPGTLGILLNSGLGSTVVTGSGITGGGSAFFGTLIDHTISPTAYDGGTHGYTIFSSNIGTTSGGYTVTTPVNKYVSSANNAYATYTWGWSACNMSAYTAWSWSCGYDSGTGVATVNGYVSGSYYYVTSVTYSTTDQYAANYYSHTSSSSCSAKGGCSYFQSGSSFVPYITLYDKSPFVPLTQTYTSDFQSQVNFNPSYSYWLIVTPTSGGTTIGATNYDPSTQMFFKVTNLPANIPFQILQNGVVGVQGVTSSSGTISLSASQIAAGGQSSISGELDIYPNSPAYVGTIGTAVYDTVNNQMFNIPAASQQIYTSFAYVQIPMAAKTNIQNVVDNATSLISIPYLSKTYNAGSSMMVPIIPGLKSISFSLNGTQTVLKMSSIPSNLGISIVTSGTNSNSGYDTNGASLQISADTGGEASAIAPKDGTMYALVNAQVSADTSYTTSATYNYQQTATQYIYEVYNPSIGWYVKAPCPQDQFQASGCTDHLSYASSSAHAGPLSVYVDIYVNGVFSNSQIIYYNPNPIIQQTSSVNSWSFSGSNAMAMHYPTSQASGIVQIPVHAGDLVEFYMRAHVDAYGDPISVPTGYYGVFTTTNQVCTGSATINLNSGSILTGIS</sequence>
<gene>
    <name evidence="1" type="ORF">NCS_30494</name>
</gene>
<dbReference type="AlphaFoldDB" id="A0A2H1FIQ8"/>